<comment type="caution">
    <text evidence="2">The sequence shown here is derived from an EMBL/GenBank/DDBJ whole genome shotgun (WGS) entry which is preliminary data.</text>
</comment>
<evidence type="ECO:0000313" key="2">
    <source>
        <dbReference type="EMBL" id="GAA1616532.1"/>
    </source>
</evidence>
<keyword evidence="1" id="KW-0472">Membrane</keyword>
<dbReference type="InterPro" id="IPR024735">
    <property type="entry name" value="TcpC"/>
</dbReference>
<dbReference type="InterPro" id="IPR035628">
    <property type="entry name" value="TcpC_C"/>
</dbReference>
<dbReference type="Proteomes" id="UP001500393">
    <property type="component" value="Unassembled WGS sequence"/>
</dbReference>
<feature type="transmembrane region" description="Helical" evidence="1">
    <location>
        <begin position="147"/>
        <end position="169"/>
    </location>
</feature>
<name>A0ABP4QQ20_9ACTN</name>
<dbReference type="Pfam" id="PF12642">
    <property type="entry name" value="TpcC"/>
    <property type="match status" value="1"/>
</dbReference>
<evidence type="ECO:0000313" key="3">
    <source>
        <dbReference type="Proteomes" id="UP001500393"/>
    </source>
</evidence>
<reference evidence="3" key="1">
    <citation type="journal article" date="2019" name="Int. J. Syst. Evol. Microbiol.">
        <title>The Global Catalogue of Microorganisms (GCM) 10K type strain sequencing project: providing services to taxonomists for standard genome sequencing and annotation.</title>
        <authorList>
            <consortium name="The Broad Institute Genomics Platform"/>
            <consortium name="The Broad Institute Genome Sequencing Center for Infectious Disease"/>
            <person name="Wu L."/>
            <person name="Ma J."/>
        </authorList>
    </citation>
    <scope>NUCLEOTIDE SEQUENCE [LARGE SCALE GENOMIC DNA]</scope>
    <source>
        <strain evidence="3">JCM 14969</strain>
    </source>
</reference>
<dbReference type="CDD" id="cd16428">
    <property type="entry name" value="TcpC_C"/>
    <property type="match status" value="1"/>
</dbReference>
<protein>
    <recommendedName>
        <fullName evidence="4">Conjugative transposon protein TcpC</fullName>
    </recommendedName>
</protein>
<proteinExistence type="predicted"/>
<accession>A0ABP4QQ20</accession>
<dbReference type="EMBL" id="BAAAOS010000066">
    <property type="protein sequence ID" value="GAA1616532.1"/>
    <property type="molecule type" value="Genomic_DNA"/>
</dbReference>
<sequence length="425" mass="45271">MNAMSVVRKVLAMPPREEHADSEAAAPAVEVYLEEPHPRMEIAGKTYPLEGADVDTRRANARQQVLEWARTIDQPVLVNVEEHLGSAALTFYPDGTIEAVVEPLEEQSAREAGTPAKAHAGSARELGHAFPVVEERKASPAAKVLRYLLLLLVILLCVTGVRAIIWPYGFGRSGPVTTSGALSSFPAAEASQVAARFTTSYLTWDERNRDSRASAISLDLVQGLDVTAGWSGEGVQSVAAVYPGAVKTDNDHEGHVVVLARVIPFKGSGQTWKAQPAIWQRLSVPIEVGPARVVVSGAPAYVPEGPAIGRENASGPAATDEALTATTQSDARAFFSAYATSDEATSAITAPGSGIRSLNKAVELESLKTWTVDAGDGDRRTAQATVTWKLPGGTTRLTQNYALILIRSTAADGMQRWQVAEITNN</sequence>
<keyword evidence="1" id="KW-1133">Transmembrane helix</keyword>
<evidence type="ECO:0000256" key="1">
    <source>
        <dbReference type="SAM" id="Phobius"/>
    </source>
</evidence>
<organism evidence="2 3">
    <name type="scientific">Kribbella sancticallisti</name>
    <dbReference type="NCBI Taxonomy" id="460087"/>
    <lineage>
        <taxon>Bacteria</taxon>
        <taxon>Bacillati</taxon>
        <taxon>Actinomycetota</taxon>
        <taxon>Actinomycetes</taxon>
        <taxon>Propionibacteriales</taxon>
        <taxon>Kribbellaceae</taxon>
        <taxon>Kribbella</taxon>
    </lineage>
</organism>
<dbReference type="Gene3D" id="3.10.450.540">
    <property type="match status" value="1"/>
</dbReference>
<evidence type="ECO:0008006" key="4">
    <source>
        <dbReference type="Google" id="ProtNLM"/>
    </source>
</evidence>
<keyword evidence="3" id="KW-1185">Reference proteome</keyword>
<dbReference type="CDD" id="cd16386">
    <property type="entry name" value="TcpC_N"/>
    <property type="match status" value="1"/>
</dbReference>
<keyword evidence="1" id="KW-0812">Transmembrane</keyword>
<gene>
    <name evidence="2" type="ORF">GCM10009789_83190</name>
</gene>